<gene>
    <name evidence="1" type="ORF">BW900_25235</name>
</gene>
<reference evidence="1 2" key="1">
    <citation type="submission" date="2017-01" db="EMBL/GenBank/DDBJ databases">
        <title>Bacillus cereus isolates.</title>
        <authorList>
            <person name="Beno S.M."/>
        </authorList>
    </citation>
    <scope>NUCLEOTIDE SEQUENCE [LARGE SCALE GENOMIC DNA]</scope>
    <source>
        <strain evidence="1 2">FSL W7-1108</strain>
    </source>
</reference>
<dbReference type="RefSeq" id="WP_033709187.1">
    <property type="nucleotide sequence ID" value="NZ_CP009746.1"/>
</dbReference>
<dbReference type="EMBL" id="MUAI01000034">
    <property type="protein sequence ID" value="OOR03798.1"/>
    <property type="molecule type" value="Genomic_DNA"/>
</dbReference>
<name>A0A0A0WLZ1_BACMY</name>
<proteinExistence type="predicted"/>
<dbReference type="KEGG" id="bww:bwei_2236"/>
<evidence type="ECO:0000313" key="2">
    <source>
        <dbReference type="Proteomes" id="UP000190696"/>
    </source>
</evidence>
<organism evidence="1 2">
    <name type="scientific">Bacillus mycoides</name>
    <dbReference type="NCBI Taxonomy" id="1405"/>
    <lineage>
        <taxon>Bacteria</taxon>
        <taxon>Bacillati</taxon>
        <taxon>Bacillota</taxon>
        <taxon>Bacilli</taxon>
        <taxon>Bacillales</taxon>
        <taxon>Bacillaceae</taxon>
        <taxon>Bacillus</taxon>
        <taxon>Bacillus cereus group</taxon>
    </lineage>
</organism>
<comment type="caution">
    <text evidence="1">The sequence shown here is derived from an EMBL/GenBank/DDBJ whole genome shotgun (WGS) entry which is preliminary data.</text>
</comment>
<dbReference type="Proteomes" id="UP000190696">
    <property type="component" value="Unassembled WGS sequence"/>
</dbReference>
<accession>A0A0A0WLZ1</accession>
<evidence type="ECO:0000313" key="1">
    <source>
        <dbReference type="EMBL" id="OOR03798.1"/>
    </source>
</evidence>
<protein>
    <submittedName>
        <fullName evidence="1">Uncharacterized protein</fullName>
    </submittedName>
</protein>
<dbReference type="AlphaFoldDB" id="A0A0A0WLZ1"/>
<sequence>MLSTNRKFTNFNCGAQAPSTLPALGFAFNATSPQFATLFTPLLLPSTGPNPNITVPVINNTISTGSGIRIQLAGIYQISYTLTISLDNVPVAPEAARFFLTLNSSTNVIAGSGTAVRSNIFGTGEVDVSSGVILINLNPGDLIQIVPVEVIGTVDIRSAALTVAQIR</sequence>